<dbReference type="EMBL" id="JBANAX010000377">
    <property type="protein sequence ID" value="KAL1212094.1"/>
    <property type="molecule type" value="Genomic_DNA"/>
</dbReference>
<protein>
    <submittedName>
        <fullName evidence="1">Protein PATRONUS 1</fullName>
    </submittedName>
</protein>
<organism evidence="1 2">
    <name type="scientific">Cardamine amara subsp. amara</name>
    <dbReference type="NCBI Taxonomy" id="228776"/>
    <lineage>
        <taxon>Eukaryota</taxon>
        <taxon>Viridiplantae</taxon>
        <taxon>Streptophyta</taxon>
        <taxon>Embryophyta</taxon>
        <taxon>Tracheophyta</taxon>
        <taxon>Spermatophyta</taxon>
        <taxon>Magnoliopsida</taxon>
        <taxon>eudicotyledons</taxon>
        <taxon>Gunneridae</taxon>
        <taxon>Pentapetalae</taxon>
        <taxon>rosids</taxon>
        <taxon>malvids</taxon>
        <taxon>Brassicales</taxon>
        <taxon>Brassicaceae</taxon>
        <taxon>Cardamineae</taxon>
        <taxon>Cardamine</taxon>
    </lineage>
</organism>
<reference evidence="1 2" key="1">
    <citation type="submission" date="2024-04" db="EMBL/GenBank/DDBJ databases">
        <title>Genome assembly C_amara_ONT_v2.</title>
        <authorList>
            <person name="Yant L."/>
            <person name="Moore C."/>
            <person name="Slenker M."/>
        </authorList>
    </citation>
    <scope>NUCLEOTIDE SEQUENCE [LARGE SCALE GENOMIC DNA]</scope>
    <source>
        <tissue evidence="1">Leaf</tissue>
    </source>
</reference>
<gene>
    <name evidence="1" type="ORF">V5N11_028298</name>
</gene>
<dbReference type="PANTHER" id="PTHR35125">
    <property type="entry name" value="NEURON NAVIGATOR 1-LIKE-RELATED"/>
    <property type="match status" value="1"/>
</dbReference>
<evidence type="ECO:0000313" key="1">
    <source>
        <dbReference type="EMBL" id="KAL1212094.1"/>
    </source>
</evidence>
<proteinExistence type="predicted"/>
<evidence type="ECO:0000313" key="2">
    <source>
        <dbReference type="Proteomes" id="UP001558713"/>
    </source>
</evidence>
<dbReference type="PANTHER" id="PTHR35125:SF4">
    <property type="entry name" value="PROTEIN PATRONUS 1"/>
    <property type="match status" value="1"/>
</dbReference>
<keyword evidence="2" id="KW-1185">Reference proteome</keyword>
<sequence length="195" mass="21761">MANMNTLQQMIFPDENAPIHRKKSVTSASVKTKGSVLGQKKPGGARKALNDITNKSGINVKASSKNKQIASAAAAAKDEIDIAGERFLHDHSKCIKEQKSLWGDHFSADLIPLHHDSNIKGKKHINNDIEKMDAKNNLTYEEPEEIASPKLTDWLKNSTPWRSPIRHGSIMPSTPLAWRFDSTEFTLQEDCDDLF</sequence>
<name>A0ABD1B8J4_CARAN</name>
<dbReference type="AlphaFoldDB" id="A0ABD1B8J4"/>
<dbReference type="Proteomes" id="UP001558713">
    <property type="component" value="Unassembled WGS sequence"/>
</dbReference>
<comment type="caution">
    <text evidence="1">The sequence shown here is derived from an EMBL/GenBank/DDBJ whole genome shotgun (WGS) entry which is preliminary data.</text>
</comment>
<accession>A0ABD1B8J4</accession>
<dbReference type="InterPro" id="IPR039326">
    <property type="entry name" value="Patronus"/>
</dbReference>